<protein>
    <submittedName>
        <fullName evidence="1">Uncharacterized protein</fullName>
    </submittedName>
</protein>
<dbReference type="Proteomes" id="UP000265520">
    <property type="component" value="Unassembled WGS sequence"/>
</dbReference>
<feature type="non-terminal residue" evidence="1">
    <location>
        <position position="20"/>
    </location>
</feature>
<name>A0A392TY46_9FABA</name>
<dbReference type="AlphaFoldDB" id="A0A392TY46"/>
<organism evidence="1 2">
    <name type="scientific">Trifolium medium</name>
    <dbReference type="NCBI Taxonomy" id="97028"/>
    <lineage>
        <taxon>Eukaryota</taxon>
        <taxon>Viridiplantae</taxon>
        <taxon>Streptophyta</taxon>
        <taxon>Embryophyta</taxon>
        <taxon>Tracheophyta</taxon>
        <taxon>Spermatophyta</taxon>
        <taxon>Magnoliopsida</taxon>
        <taxon>eudicotyledons</taxon>
        <taxon>Gunneridae</taxon>
        <taxon>Pentapetalae</taxon>
        <taxon>rosids</taxon>
        <taxon>fabids</taxon>
        <taxon>Fabales</taxon>
        <taxon>Fabaceae</taxon>
        <taxon>Papilionoideae</taxon>
        <taxon>50 kb inversion clade</taxon>
        <taxon>NPAAA clade</taxon>
        <taxon>Hologalegina</taxon>
        <taxon>IRL clade</taxon>
        <taxon>Trifolieae</taxon>
        <taxon>Trifolium</taxon>
    </lineage>
</organism>
<evidence type="ECO:0000313" key="2">
    <source>
        <dbReference type="Proteomes" id="UP000265520"/>
    </source>
</evidence>
<accession>A0A392TY46</accession>
<reference evidence="1 2" key="1">
    <citation type="journal article" date="2018" name="Front. Plant Sci.">
        <title>Red Clover (Trifolium pratense) and Zigzag Clover (T. medium) - A Picture of Genomic Similarities and Differences.</title>
        <authorList>
            <person name="Dluhosova J."/>
            <person name="Istvanek J."/>
            <person name="Nedelnik J."/>
            <person name="Repkova J."/>
        </authorList>
    </citation>
    <scope>NUCLEOTIDE SEQUENCE [LARGE SCALE GENOMIC DNA]</scope>
    <source>
        <strain evidence="2">cv. 10/8</strain>
        <tissue evidence="1">Leaf</tissue>
    </source>
</reference>
<comment type="caution">
    <text evidence="1">The sequence shown here is derived from an EMBL/GenBank/DDBJ whole genome shotgun (WGS) entry which is preliminary data.</text>
</comment>
<sequence length="20" mass="2282">MESLLGWDPIQGLLPWPDIT</sequence>
<keyword evidence="2" id="KW-1185">Reference proteome</keyword>
<dbReference type="EMBL" id="LXQA010668363">
    <property type="protein sequence ID" value="MCI65036.1"/>
    <property type="molecule type" value="Genomic_DNA"/>
</dbReference>
<proteinExistence type="predicted"/>
<evidence type="ECO:0000313" key="1">
    <source>
        <dbReference type="EMBL" id="MCI65036.1"/>
    </source>
</evidence>